<dbReference type="EMBL" id="FCOE02000010">
    <property type="protein sequence ID" value="SAK69563.1"/>
    <property type="molecule type" value="Genomic_DNA"/>
</dbReference>
<dbReference type="OrthoDB" id="9098057at2"/>
<protein>
    <submittedName>
        <fullName evidence="2">Phage terminase, small subunit</fullName>
    </submittedName>
</protein>
<dbReference type="STRING" id="1777141.AWB80_03580"/>
<sequence>MSGVATVPGRGRKPKPTARKIAAGNPGKRALNKDEPDFGAISNIDPPDWMTGYAADMWKRVAPRLCAQKVLQWTDVEVLETYCSAYKDWRRACEDLDANGLVVMSAQGSPMKNPAETVKRGAFATMRTAGALLGLDPVSRQRLSGVGNKRSENPFGALLGG</sequence>
<gene>
    <name evidence="2" type="ORF">AWB80_03580</name>
</gene>
<name>A0A158BHQ8_9BURK</name>
<dbReference type="Proteomes" id="UP000054911">
    <property type="component" value="Unassembled WGS sequence"/>
</dbReference>
<dbReference type="NCBIfam" id="TIGR01558">
    <property type="entry name" value="sm_term_P27"/>
    <property type="match status" value="1"/>
</dbReference>
<feature type="region of interest" description="Disordered" evidence="1">
    <location>
        <begin position="1"/>
        <end position="38"/>
    </location>
</feature>
<dbReference type="RefSeq" id="WP_061175998.1">
    <property type="nucleotide sequence ID" value="NZ_FCOE02000010.1"/>
</dbReference>
<dbReference type="InterPro" id="IPR006448">
    <property type="entry name" value="Phage_term_ssu_P27"/>
</dbReference>
<keyword evidence="3" id="KW-1185">Reference proteome</keyword>
<evidence type="ECO:0000313" key="2">
    <source>
        <dbReference type="EMBL" id="SAK69563.1"/>
    </source>
</evidence>
<accession>A0A158BHQ8</accession>
<evidence type="ECO:0000313" key="3">
    <source>
        <dbReference type="Proteomes" id="UP000054911"/>
    </source>
</evidence>
<organism evidence="2 3">
    <name type="scientific">Caballeronia pedi</name>
    <dbReference type="NCBI Taxonomy" id="1777141"/>
    <lineage>
        <taxon>Bacteria</taxon>
        <taxon>Pseudomonadati</taxon>
        <taxon>Pseudomonadota</taxon>
        <taxon>Betaproteobacteria</taxon>
        <taxon>Burkholderiales</taxon>
        <taxon>Burkholderiaceae</taxon>
        <taxon>Caballeronia</taxon>
    </lineage>
</organism>
<dbReference type="Pfam" id="PF05119">
    <property type="entry name" value="Terminase_4"/>
    <property type="match status" value="1"/>
</dbReference>
<proteinExistence type="predicted"/>
<dbReference type="AlphaFoldDB" id="A0A158BHQ8"/>
<reference evidence="2" key="1">
    <citation type="submission" date="2016-01" db="EMBL/GenBank/DDBJ databases">
        <authorList>
            <person name="Peeters C."/>
        </authorList>
    </citation>
    <scope>NUCLEOTIDE SEQUENCE [LARGE SCALE GENOMIC DNA]</scope>
    <source>
        <strain evidence="2">LMG 29323</strain>
    </source>
</reference>
<evidence type="ECO:0000256" key="1">
    <source>
        <dbReference type="SAM" id="MobiDB-lite"/>
    </source>
</evidence>
<comment type="caution">
    <text evidence="2">The sequence shown here is derived from an EMBL/GenBank/DDBJ whole genome shotgun (WGS) entry which is preliminary data.</text>
</comment>